<protein>
    <recommendedName>
        <fullName evidence="2">Beta-mannosidase-like galactose-binding domain-containing protein</fullName>
    </recommendedName>
</protein>
<dbReference type="InterPro" id="IPR054593">
    <property type="entry name" value="Beta-mannosidase-like_N2"/>
</dbReference>
<dbReference type="InterPro" id="IPR053161">
    <property type="entry name" value="Ulvan_degrading_GH"/>
</dbReference>
<dbReference type="Proteomes" id="UP000886886">
    <property type="component" value="Unassembled WGS sequence"/>
</dbReference>
<dbReference type="Gene3D" id="2.60.120.260">
    <property type="entry name" value="Galactose-binding domain-like"/>
    <property type="match status" value="1"/>
</dbReference>
<dbReference type="Pfam" id="PF22666">
    <property type="entry name" value="Glyco_hydro_2_N2"/>
    <property type="match status" value="1"/>
</dbReference>
<dbReference type="PANTHER" id="PTHR36848">
    <property type="entry name" value="DNA-BINDING PROTEIN (PUTATIVE SECRETED PROTEIN)-RELATED"/>
    <property type="match status" value="1"/>
</dbReference>
<reference evidence="3" key="2">
    <citation type="journal article" date="2021" name="PeerJ">
        <title>Extensive microbial diversity within the chicken gut microbiome revealed by metagenomics and culture.</title>
        <authorList>
            <person name="Gilroy R."/>
            <person name="Ravi A."/>
            <person name="Getino M."/>
            <person name="Pursley I."/>
            <person name="Horton D.L."/>
            <person name="Alikhan N.F."/>
            <person name="Baker D."/>
            <person name="Gharbi K."/>
            <person name="Hall N."/>
            <person name="Watson M."/>
            <person name="Adriaenssens E.M."/>
            <person name="Foster-Nyarko E."/>
            <person name="Jarju S."/>
            <person name="Secka A."/>
            <person name="Antonio M."/>
            <person name="Oren A."/>
            <person name="Chaudhuri R.R."/>
            <person name="La Ragione R."/>
            <person name="Hildebrand F."/>
            <person name="Pallen M.J."/>
        </authorList>
    </citation>
    <scope>NUCLEOTIDE SEQUENCE</scope>
    <source>
        <strain evidence="3">ChiSjej3B21-11622</strain>
    </source>
</reference>
<dbReference type="EMBL" id="DVFT01000149">
    <property type="protein sequence ID" value="HIQ96918.1"/>
    <property type="molecule type" value="Genomic_DNA"/>
</dbReference>
<name>A0A9D1D1S8_9FIRM</name>
<evidence type="ECO:0000313" key="4">
    <source>
        <dbReference type="Proteomes" id="UP000886886"/>
    </source>
</evidence>
<evidence type="ECO:0000313" key="3">
    <source>
        <dbReference type="EMBL" id="HIQ96918.1"/>
    </source>
</evidence>
<organism evidence="3 4">
    <name type="scientific">Candidatus Limivivens merdigallinarum</name>
    <dbReference type="NCBI Taxonomy" id="2840859"/>
    <lineage>
        <taxon>Bacteria</taxon>
        <taxon>Bacillati</taxon>
        <taxon>Bacillota</taxon>
        <taxon>Clostridia</taxon>
        <taxon>Lachnospirales</taxon>
        <taxon>Lachnospiraceae</taxon>
        <taxon>Lachnospiraceae incertae sedis</taxon>
        <taxon>Candidatus Limivivens</taxon>
    </lineage>
</organism>
<sequence length="639" mass="70796">MLEASLPIQTLDYVESESLNGNDQPEVYRFQAGAQHLYGINKFSSETGATWVNYAWTLPHVLENPIYTEYLGGVNRVIYHGIASIWGPEGTQWPGYEGMYSDISERMDARQPYYDDLKSMNMHLARIQQALRYGQPQIDVGLLTLEYNMNTAYGQPISHLLEHQGYYWPDVNMQDAGYTYEYFNPQILTQETITAADGEVDPDGVSYQALIVWQESLPADVAEKLIEYANAGVKILILDGAAQHTPWNDDLDDELAASMEELKGMDNVAVIEEEADAAAALQELGVQPRTAFAEPNQALLTVFRADDEAAYMFVNNYTQPKETTAEENENLAEGEPYMRHYDESTAVSIDTTISVEGSYVPYIIDTWNGSVERVADYVIEDGRTVVPVSLDSGDTALYALEPVEEDTNVTIVSTTADETATVDGQPAVRAFASGSYETTLSDGTTVTSDLTVNDPVSLSDASWHLTVEDWKPGEQLTRTEEKDGYTTTEYTYDTSKETIEVDLDGLETWNNIEEIGLDVSGIGYYSTTFTLPEGFTAANGAYLDLGGLESSAVVTINGQETTDINMDRPRVDVSDLLVDGENTIEIRIATTLTNRMLSLGYQKTGIANLGMDFPRYINAYYEYGLTDVEIIPYAQTVVG</sequence>
<dbReference type="InterPro" id="IPR008979">
    <property type="entry name" value="Galactose-bd-like_sf"/>
</dbReference>
<accession>A0A9D1D1S8</accession>
<proteinExistence type="predicted"/>
<dbReference type="PANTHER" id="PTHR36848:SF2">
    <property type="entry name" value="SECRETED PROTEIN"/>
    <property type="match status" value="1"/>
</dbReference>
<reference evidence="3" key="1">
    <citation type="submission" date="2020-10" db="EMBL/GenBank/DDBJ databases">
        <authorList>
            <person name="Gilroy R."/>
        </authorList>
    </citation>
    <scope>NUCLEOTIDE SEQUENCE</scope>
    <source>
        <strain evidence="3">ChiSjej3B21-11622</strain>
    </source>
</reference>
<gene>
    <name evidence="3" type="ORF">IAB26_10175</name>
</gene>
<dbReference type="SUPFAM" id="SSF49785">
    <property type="entry name" value="Galactose-binding domain-like"/>
    <property type="match status" value="1"/>
</dbReference>
<dbReference type="AlphaFoldDB" id="A0A9D1D1S8"/>
<evidence type="ECO:0000256" key="1">
    <source>
        <dbReference type="ARBA" id="ARBA00022801"/>
    </source>
</evidence>
<evidence type="ECO:0000259" key="2">
    <source>
        <dbReference type="Pfam" id="PF22666"/>
    </source>
</evidence>
<comment type="caution">
    <text evidence="3">The sequence shown here is derived from an EMBL/GenBank/DDBJ whole genome shotgun (WGS) entry which is preliminary data.</text>
</comment>
<feature type="domain" description="Beta-mannosidase-like galactose-binding" evidence="2">
    <location>
        <begin position="525"/>
        <end position="593"/>
    </location>
</feature>
<dbReference type="GO" id="GO:0004553">
    <property type="term" value="F:hydrolase activity, hydrolyzing O-glycosyl compounds"/>
    <property type="evidence" value="ECO:0007669"/>
    <property type="project" value="UniProtKB-ARBA"/>
</dbReference>
<dbReference type="Pfam" id="PF17132">
    <property type="entry name" value="Glyco_hydro_106"/>
    <property type="match status" value="1"/>
</dbReference>
<keyword evidence="1" id="KW-0378">Hydrolase</keyword>